<accession>A0A3E1Y437</accession>
<dbReference type="Proteomes" id="UP000260644">
    <property type="component" value="Unassembled WGS sequence"/>
</dbReference>
<dbReference type="GO" id="GO:0006487">
    <property type="term" value="P:protein N-linked glycosylation"/>
    <property type="evidence" value="ECO:0007669"/>
    <property type="project" value="TreeGrafter"/>
</dbReference>
<dbReference type="Pfam" id="PF00535">
    <property type="entry name" value="Glycos_transf_2"/>
    <property type="match status" value="1"/>
</dbReference>
<dbReference type="EMBL" id="QPMM01000013">
    <property type="protein sequence ID" value="RFS19423.1"/>
    <property type="molecule type" value="Genomic_DNA"/>
</dbReference>
<keyword evidence="3" id="KW-1185">Reference proteome</keyword>
<evidence type="ECO:0000313" key="3">
    <source>
        <dbReference type="Proteomes" id="UP000260644"/>
    </source>
</evidence>
<dbReference type="GO" id="GO:0016740">
    <property type="term" value="F:transferase activity"/>
    <property type="evidence" value="ECO:0007669"/>
    <property type="project" value="UniProtKB-KW"/>
</dbReference>
<gene>
    <name evidence="2" type="ORF">DVR12_22575</name>
</gene>
<dbReference type="PANTHER" id="PTHR10859:SF91">
    <property type="entry name" value="DOLICHYL-PHOSPHATE BETA-GLUCOSYLTRANSFERASE"/>
    <property type="match status" value="1"/>
</dbReference>
<organism evidence="2 3">
    <name type="scientific">Chitinophaga silvatica</name>
    <dbReference type="NCBI Taxonomy" id="2282649"/>
    <lineage>
        <taxon>Bacteria</taxon>
        <taxon>Pseudomonadati</taxon>
        <taxon>Bacteroidota</taxon>
        <taxon>Chitinophagia</taxon>
        <taxon>Chitinophagales</taxon>
        <taxon>Chitinophagaceae</taxon>
        <taxon>Chitinophaga</taxon>
    </lineage>
</organism>
<dbReference type="AlphaFoldDB" id="A0A3E1Y437"/>
<dbReference type="OrthoDB" id="9810303at2"/>
<dbReference type="SUPFAM" id="SSF53448">
    <property type="entry name" value="Nucleotide-diphospho-sugar transferases"/>
    <property type="match status" value="1"/>
</dbReference>
<keyword evidence="2" id="KW-0808">Transferase</keyword>
<name>A0A3E1Y437_9BACT</name>
<dbReference type="InterPro" id="IPR029044">
    <property type="entry name" value="Nucleotide-diphossugar_trans"/>
</dbReference>
<proteinExistence type="predicted"/>
<dbReference type="PANTHER" id="PTHR10859">
    <property type="entry name" value="GLYCOSYL TRANSFERASE"/>
    <property type="match status" value="1"/>
</dbReference>
<evidence type="ECO:0000313" key="2">
    <source>
        <dbReference type="EMBL" id="RFS19423.1"/>
    </source>
</evidence>
<evidence type="ECO:0000259" key="1">
    <source>
        <dbReference type="Pfam" id="PF00535"/>
    </source>
</evidence>
<reference evidence="2 3" key="1">
    <citation type="submission" date="2018-07" db="EMBL/GenBank/DDBJ databases">
        <title>Chitinophaga K2CV101002-2 sp. nov., isolated from a monsoon evergreen broad-leaved forest soil.</title>
        <authorList>
            <person name="Lv Y."/>
        </authorList>
    </citation>
    <scope>NUCLEOTIDE SEQUENCE [LARGE SCALE GENOMIC DNA]</scope>
    <source>
        <strain evidence="2 3">GDMCC 1.1288</strain>
    </source>
</reference>
<protein>
    <submittedName>
        <fullName evidence="2">Glycosyltransferase</fullName>
    </submittedName>
</protein>
<dbReference type="RefSeq" id="WP_116978078.1">
    <property type="nucleotide sequence ID" value="NZ_QPMM01000013.1"/>
</dbReference>
<dbReference type="InterPro" id="IPR001173">
    <property type="entry name" value="Glyco_trans_2-like"/>
</dbReference>
<feature type="domain" description="Glycosyltransferase 2-like" evidence="1">
    <location>
        <begin position="9"/>
        <end position="174"/>
    </location>
</feature>
<dbReference type="Gene3D" id="3.90.550.10">
    <property type="entry name" value="Spore Coat Polysaccharide Biosynthesis Protein SpsA, Chain A"/>
    <property type="match status" value="1"/>
</dbReference>
<sequence>MQNDYKLGIVIPCYNEEGRCKLQLFRSHIRDSSEYIFCFVNDGSSDKTLEILKSFQQQFPEKVVVCSNTINQGKAEAVRVGFNVLLTHTLSYIGFLDADLSAPLSEMERLLSIISDEKELSMVFGSRIISSNSCIKRTRFRQWGAGIFAVLARQILRIHIHDTQCGLKIFKTDLAALVFKDAFYTRWLFDIEIFARVKSVYGPYLLSKKTREIPLHFWNEIEDSKIVLYDYIKMPFQFLYLVLHINSGFFKRRFQENYIQKPAHFNKI</sequence>
<comment type="caution">
    <text evidence="2">The sequence shown here is derived from an EMBL/GenBank/DDBJ whole genome shotgun (WGS) entry which is preliminary data.</text>
</comment>